<dbReference type="OrthoDB" id="9977457at2"/>
<keyword evidence="2" id="KW-1185">Reference proteome</keyword>
<comment type="caution">
    <text evidence="1">The sequence shown here is derived from an EMBL/GenBank/DDBJ whole genome shotgun (WGS) entry which is preliminary data.</text>
</comment>
<gene>
    <name evidence="1" type="ORF">FH969_12690</name>
</gene>
<accession>A0A5C5BBC3</accession>
<organism evidence="1 2">
    <name type="scientific">Miniimonas arenae</name>
    <dbReference type="NCBI Taxonomy" id="676201"/>
    <lineage>
        <taxon>Bacteria</taxon>
        <taxon>Bacillati</taxon>
        <taxon>Actinomycetota</taxon>
        <taxon>Actinomycetes</taxon>
        <taxon>Micrococcales</taxon>
        <taxon>Beutenbergiaceae</taxon>
        <taxon>Miniimonas</taxon>
    </lineage>
</organism>
<dbReference type="EMBL" id="VENP01000059">
    <property type="protein sequence ID" value="TNU73176.1"/>
    <property type="molecule type" value="Genomic_DNA"/>
</dbReference>
<protein>
    <submittedName>
        <fullName evidence="1">Uncharacterized protein</fullName>
    </submittedName>
</protein>
<dbReference type="RefSeq" id="WP_108718653.1">
    <property type="nucleotide sequence ID" value="NZ_VENP01000059.1"/>
</dbReference>
<sequence>MSTSVLDENVVYLAYDRWVCGRLDCAGWHAARTGRTTSGYRLTKVTGADVEAWMREFDEPLSCECGAISLDNPQAIVQ</sequence>
<evidence type="ECO:0000313" key="2">
    <source>
        <dbReference type="Proteomes" id="UP000313849"/>
    </source>
</evidence>
<reference evidence="1 2" key="1">
    <citation type="submission" date="2019-06" db="EMBL/GenBank/DDBJ databases">
        <title>Draft genome sequence of Miniimonas arenae KCTC 19750T isolated from sea sand.</title>
        <authorList>
            <person name="Park S.-J."/>
        </authorList>
    </citation>
    <scope>NUCLEOTIDE SEQUENCE [LARGE SCALE GENOMIC DNA]</scope>
    <source>
        <strain evidence="1 2">KCTC 19750</strain>
    </source>
</reference>
<proteinExistence type="predicted"/>
<dbReference type="AlphaFoldDB" id="A0A5C5BBC3"/>
<name>A0A5C5BBC3_9MICO</name>
<dbReference type="Proteomes" id="UP000313849">
    <property type="component" value="Unassembled WGS sequence"/>
</dbReference>
<evidence type="ECO:0000313" key="1">
    <source>
        <dbReference type="EMBL" id="TNU73176.1"/>
    </source>
</evidence>